<accession>A0A059BTJ2</accession>
<dbReference type="Gramene" id="KCW69276">
    <property type="protein sequence ID" value="KCW69276"/>
    <property type="gene ID" value="EUGRSUZ_F02772"/>
</dbReference>
<dbReference type="InParanoid" id="A0A059BTJ2"/>
<name>A0A059BTJ2_EUCGR</name>
<reference evidence="1" key="1">
    <citation type="submission" date="2013-07" db="EMBL/GenBank/DDBJ databases">
        <title>The genome of Eucalyptus grandis.</title>
        <authorList>
            <person name="Schmutz J."/>
            <person name="Hayes R."/>
            <person name="Myburg A."/>
            <person name="Tuskan G."/>
            <person name="Grattapaglia D."/>
            <person name="Rokhsar D.S."/>
        </authorList>
    </citation>
    <scope>NUCLEOTIDE SEQUENCE</scope>
    <source>
        <tissue evidence="1">Leaf extractions</tissue>
    </source>
</reference>
<organism evidence="1">
    <name type="scientific">Eucalyptus grandis</name>
    <name type="common">Flooded gum</name>
    <dbReference type="NCBI Taxonomy" id="71139"/>
    <lineage>
        <taxon>Eukaryota</taxon>
        <taxon>Viridiplantae</taxon>
        <taxon>Streptophyta</taxon>
        <taxon>Embryophyta</taxon>
        <taxon>Tracheophyta</taxon>
        <taxon>Spermatophyta</taxon>
        <taxon>Magnoliopsida</taxon>
        <taxon>eudicotyledons</taxon>
        <taxon>Gunneridae</taxon>
        <taxon>Pentapetalae</taxon>
        <taxon>rosids</taxon>
        <taxon>malvids</taxon>
        <taxon>Myrtales</taxon>
        <taxon>Myrtaceae</taxon>
        <taxon>Myrtoideae</taxon>
        <taxon>Eucalypteae</taxon>
        <taxon>Eucalyptus</taxon>
    </lineage>
</organism>
<sequence length="127" mass="14459">MTCLTFPTPCRLVITKTKVKPVDLWKPARPTAEGKGITTLRLSLAGHARASGNRSRRAIWRVLIGPSCTSPHGPPFICEASKQCQQFDSGKNLLTQKRRSKDLHRFCDIHRRFITFYFDVVRCFEIA</sequence>
<evidence type="ECO:0000313" key="1">
    <source>
        <dbReference type="EMBL" id="KCW69276.1"/>
    </source>
</evidence>
<proteinExistence type="predicted"/>
<protein>
    <submittedName>
        <fullName evidence="1">Uncharacterized protein</fullName>
    </submittedName>
</protein>
<gene>
    <name evidence="1" type="ORF">EUGRSUZ_F02772</name>
</gene>
<dbReference type="AlphaFoldDB" id="A0A059BTJ2"/>
<dbReference type="EMBL" id="KK198758">
    <property type="protein sequence ID" value="KCW69276.1"/>
    <property type="molecule type" value="Genomic_DNA"/>
</dbReference>